<dbReference type="SUPFAM" id="SSF54593">
    <property type="entry name" value="Glyoxalase/Bleomycin resistance protein/Dihydroxybiphenyl dioxygenase"/>
    <property type="match status" value="1"/>
</dbReference>
<proteinExistence type="predicted"/>
<organism evidence="2 3">
    <name type="scientific">Egibacter rhizosphaerae</name>
    <dbReference type="NCBI Taxonomy" id="1670831"/>
    <lineage>
        <taxon>Bacteria</taxon>
        <taxon>Bacillati</taxon>
        <taxon>Actinomycetota</taxon>
        <taxon>Nitriliruptoria</taxon>
        <taxon>Egibacterales</taxon>
        <taxon>Egibacteraceae</taxon>
        <taxon>Egibacter</taxon>
    </lineage>
</organism>
<name>A0A411YCZ8_9ACTN</name>
<dbReference type="PANTHER" id="PTHR35908">
    <property type="entry name" value="HYPOTHETICAL FUSION PROTEIN"/>
    <property type="match status" value="1"/>
</dbReference>
<evidence type="ECO:0000259" key="1">
    <source>
        <dbReference type="PROSITE" id="PS51819"/>
    </source>
</evidence>
<dbReference type="RefSeq" id="WP_131154076.1">
    <property type="nucleotide sequence ID" value="NZ_CP036402.1"/>
</dbReference>
<dbReference type="OrthoDB" id="15077at2"/>
<dbReference type="Pfam" id="PF18029">
    <property type="entry name" value="Glyoxalase_6"/>
    <property type="match status" value="1"/>
</dbReference>
<dbReference type="InterPro" id="IPR029068">
    <property type="entry name" value="Glyas_Bleomycin-R_OHBP_Dase"/>
</dbReference>
<dbReference type="Proteomes" id="UP000291469">
    <property type="component" value="Chromosome"/>
</dbReference>
<dbReference type="InterPro" id="IPR041581">
    <property type="entry name" value="Glyoxalase_6"/>
</dbReference>
<dbReference type="InterPro" id="IPR037523">
    <property type="entry name" value="VOC_core"/>
</dbReference>
<protein>
    <submittedName>
        <fullName evidence="2">VOC family protein</fullName>
    </submittedName>
</protein>
<dbReference type="KEGG" id="erz:ER308_05660"/>
<gene>
    <name evidence="2" type="ORF">ER308_05660</name>
</gene>
<sequence length="133" mass="14698">MTHRSRLTHIVLDVDDLDAAAAFWAPALRATEESIQPASRAVYRRFELPGEDVRLLLHRVADPTAGKPRAHLDIETDDVEAEVARLESLGARRARFEAERTSGFWVLDTPCGHALCVLPPEQPDLLARATPPG</sequence>
<dbReference type="PANTHER" id="PTHR35908:SF1">
    <property type="entry name" value="CONSERVED PROTEIN"/>
    <property type="match status" value="1"/>
</dbReference>
<dbReference type="AlphaFoldDB" id="A0A411YCZ8"/>
<dbReference type="PROSITE" id="PS51819">
    <property type="entry name" value="VOC"/>
    <property type="match status" value="1"/>
</dbReference>
<feature type="domain" description="VOC" evidence="1">
    <location>
        <begin position="6"/>
        <end position="120"/>
    </location>
</feature>
<dbReference type="Gene3D" id="3.10.180.10">
    <property type="entry name" value="2,3-Dihydroxybiphenyl 1,2-Dioxygenase, domain 1"/>
    <property type="match status" value="1"/>
</dbReference>
<keyword evidence="3" id="KW-1185">Reference proteome</keyword>
<reference evidence="2 3" key="1">
    <citation type="submission" date="2019-01" db="EMBL/GenBank/DDBJ databases">
        <title>Egibacter rhizosphaerae EGI 80759T.</title>
        <authorList>
            <person name="Chen D.-D."/>
            <person name="Tian Y."/>
            <person name="Jiao J.-Y."/>
            <person name="Zhang X.-T."/>
            <person name="Zhang Y.-G."/>
            <person name="Zhang Y."/>
            <person name="Xiao M."/>
            <person name="Shu W.-S."/>
            <person name="Li W.-J."/>
        </authorList>
    </citation>
    <scope>NUCLEOTIDE SEQUENCE [LARGE SCALE GENOMIC DNA]</scope>
    <source>
        <strain evidence="2 3">EGI 80759</strain>
    </source>
</reference>
<accession>A0A411YCZ8</accession>
<evidence type="ECO:0000313" key="2">
    <source>
        <dbReference type="EMBL" id="QBI19079.1"/>
    </source>
</evidence>
<evidence type="ECO:0000313" key="3">
    <source>
        <dbReference type="Proteomes" id="UP000291469"/>
    </source>
</evidence>
<dbReference type="EMBL" id="CP036402">
    <property type="protein sequence ID" value="QBI19079.1"/>
    <property type="molecule type" value="Genomic_DNA"/>
</dbReference>